<comment type="caution">
    <text evidence="9">The sequence shown here is derived from an EMBL/GenBank/DDBJ whole genome shotgun (WGS) entry which is preliminary data.</text>
</comment>
<dbReference type="InterPro" id="IPR049246">
    <property type="entry name" value="DUF5580_M"/>
</dbReference>
<dbReference type="PROSITE" id="PS00018">
    <property type="entry name" value="EF_HAND_1"/>
    <property type="match status" value="1"/>
</dbReference>
<keyword evidence="5" id="KW-0677">Repeat</keyword>
<keyword evidence="3" id="KW-0963">Cytoplasm</keyword>
<sequence length="311" mass="32541">MYPTGGMSQPGMAQQGMGQPAMYPTGGMGGMPASGMGGMPAGGMGGMPAGGMGGMPASGMGGMPAGGMGGMPAGGMGGMPAGGMGGMPAGGMGGMPAGGMGQPGMPTQHGYCVPGQLNAAMAAVHRSMRDATIQWINAQYSVYLTSQMAQIRQRFMMIDLDKSGWVNATELSRALATGGKVFPESIARKLIRLFDYGLARGSICFQEFAGLDAFINGLRSEFMAIDRARTGRIPFPQVQAILAKQGFSITPQLISALAMAWDRRRTGHIAYEDFIDLSATMALCRSLYIQYTKQGMTMTFDMFVTMCTNFV</sequence>
<dbReference type="EMBL" id="BQXS01012512">
    <property type="protein sequence ID" value="GKT24253.1"/>
    <property type="molecule type" value="Genomic_DNA"/>
</dbReference>
<keyword evidence="6" id="KW-0106">Calcium</keyword>
<reference evidence="9" key="1">
    <citation type="submission" date="2022-03" db="EMBL/GenBank/DDBJ databases">
        <title>Draft genome sequence of Aduncisulcus paluster, a free-living microaerophilic Fornicata.</title>
        <authorList>
            <person name="Yuyama I."/>
            <person name="Kume K."/>
            <person name="Tamura T."/>
            <person name="Inagaki Y."/>
            <person name="Hashimoto T."/>
        </authorList>
    </citation>
    <scope>NUCLEOTIDE SEQUENCE</scope>
    <source>
        <strain evidence="9">NY0171</strain>
    </source>
</reference>
<dbReference type="PROSITE" id="PS50222">
    <property type="entry name" value="EF_HAND_2"/>
    <property type="match status" value="1"/>
</dbReference>
<dbReference type="Proteomes" id="UP001057375">
    <property type="component" value="Unassembled WGS sequence"/>
</dbReference>
<keyword evidence="4" id="KW-0479">Metal-binding</keyword>
<evidence type="ECO:0000256" key="5">
    <source>
        <dbReference type="ARBA" id="ARBA00022737"/>
    </source>
</evidence>
<accession>A0ABQ5K097</accession>
<organism evidence="9 10">
    <name type="scientific">Aduncisulcus paluster</name>
    <dbReference type="NCBI Taxonomy" id="2918883"/>
    <lineage>
        <taxon>Eukaryota</taxon>
        <taxon>Metamonada</taxon>
        <taxon>Carpediemonas-like organisms</taxon>
        <taxon>Aduncisulcus</taxon>
    </lineage>
</organism>
<dbReference type="Pfam" id="PF20742">
    <property type="entry name" value="DUF5580_M"/>
    <property type="match status" value="1"/>
</dbReference>
<gene>
    <name evidence="9" type="ORF">ADUPG1_012678</name>
</gene>
<evidence type="ECO:0000313" key="10">
    <source>
        <dbReference type="Proteomes" id="UP001057375"/>
    </source>
</evidence>
<dbReference type="PANTHER" id="PTHR46735">
    <property type="entry name" value="CALPAIN, SMALL SUBUNIT 1 A-RELATED"/>
    <property type="match status" value="1"/>
</dbReference>
<name>A0ABQ5K097_9EUKA</name>
<evidence type="ECO:0000256" key="2">
    <source>
        <dbReference type="ARBA" id="ARBA00004496"/>
    </source>
</evidence>
<dbReference type="InterPro" id="IPR011992">
    <property type="entry name" value="EF-hand-dom_pair"/>
</dbReference>
<keyword evidence="7" id="KW-0472">Membrane</keyword>
<evidence type="ECO:0000256" key="4">
    <source>
        <dbReference type="ARBA" id="ARBA00022723"/>
    </source>
</evidence>
<feature type="domain" description="EF-hand" evidence="8">
    <location>
        <begin position="146"/>
        <end position="181"/>
    </location>
</feature>
<evidence type="ECO:0000259" key="8">
    <source>
        <dbReference type="PROSITE" id="PS50222"/>
    </source>
</evidence>
<evidence type="ECO:0000256" key="6">
    <source>
        <dbReference type="ARBA" id="ARBA00022837"/>
    </source>
</evidence>
<dbReference type="Gene3D" id="1.10.238.10">
    <property type="entry name" value="EF-hand"/>
    <property type="match status" value="1"/>
</dbReference>
<dbReference type="PANTHER" id="PTHR46735:SF3">
    <property type="entry name" value="CALPAIN SMALL SUBUNIT 1-RELATED"/>
    <property type="match status" value="1"/>
</dbReference>
<keyword evidence="10" id="KW-1185">Reference proteome</keyword>
<dbReference type="InterPro" id="IPR002048">
    <property type="entry name" value="EF_hand_dom"/>
</dbReference>
<evidence type="ECO:0000256" key="3">
    <source>
        <dbReference type="ARBA" id="ARBA00022490"/>
    </source>
</evidence>
<evidence type="ECO:0000256" key="7">
    <source>
        <dbReference type="ARBA" id="ARBA00023136"/>
    </source>
</evidence>
<protein>
    <recommendedName>
        <fullName evidence="8">EF-hand domain-containing protein</fullName>
    </recommendedName>
</protein>
<evidence type="ECO:0000313" key="9">
    <source>
        <dbReference type="EMBL" id="GKT24253.1"/>
    </source>
</evidence>
<proteinExistence type="predicted"/>
<evidence type="ECO:0000256" key="1">
    <source>
        <dbReference type="ARBA" id="ARBA00004308"/>
    </source>
</evidence>
<dbReference type="InterPro" id="IPR018247">
    <property type="entry name" value="EF_Hand_1_Ca_BS"/>
</dbReference>
<comment type="subcellular location">
    <subcellularLocation>
        <location evidence="2">Cytoplasm</location>
    </subcellularLocation>
    <subcellularLocation>
        <location evidence="1">Endomembrane system</location>
    </subcellularLocation>
</comment>
<dbReference type="SUPFAM" id="SSF47473">
    <property type="entry name" value="EF-hand"/>
    <property type="match status" value="1"/>
</dbReference>